<evidence type="ECO:0000313" key="3">
    <source>
        <dbReference type="Proteomes" id="UP000018888"/>
    </source>
</evidence>
<evidence type="ECO:0000313" key="2">
    <source>
        <dbReference type="EMBL" id="POG77130.1"/>
    </source>
</evidence>
<dbReference type="InterPro" id="IPR001810">
    <property type="entry name" value="F-box_dom"/>
</dbReference>
<comment type="caution">
    <text evidence="2">The sequence shown here is derived from an EMBL/GenBank/DDBJ whole genome shotgun (WGS) entry which is preliminary data.</text>
</comment>
<name>A0A2P4QHP1_RHIID</name>
<dbReference type="SUPFAM" id="SSF81383">
    <property type="entry name" value="F-box domain"/>
    <property type="match status" value="1"/>
</dbReference>
<sequence>MSQLPVDCLNEIFEYLEDDRFTLYSCILVNRLWCGTSVSIFWRDIYNYSTSNFSTLIACLPNESKEILYENRIIISPSTSKFPTFNYAAFCKILSINRVYYKIRGLLRNQQTISSQNLNNYIHIMVREIFKMLMNQITSLKSL</sequence>
<keyword evidence="3" id="KW-1185">Reference proteome</keyword>
<reference evidence="2 3" key="2">
    <citation type="journal article" date="2018" name="New Phytol.">
        <title>High intraspecific genome diversity in the model arbuscular mycorrhizal symbiont Rhizophagus irregularis.</title>
        <authorList>
            <person name="Chen E.C.H."/>
            <person name="Morin E."/>
            <person name="Beaudet D."/>
            <person name="Noel J."/>
            <person name="Yildirir G."/>
            <person name="Ndikumana S."/>
            <person name="Charron P."/>
            <person name="St-Onge C."/>
            <person name="Giorgi J."/>
            <person name="Kruger M."/>
            <person name="Marton T."/>
            <person name="Ropars J."/>
            <person name="Grigoriev I.V."/>
            <person name="Hainaut M."/>
            <person name="Henrissat B."/>
            <person name="Roux C."/>
            <person name="Martin F."/>
            <person name="Corradi N."/>
        </authorList>
    </citation>
    <scope>NUCLEOTIDE SEQUENCE [LARGE SCALE GENOMIC DNA]</scope>
    <source>
        <strain evidence="2 3">DAOM 197198</strain>
    </source>
</reference>
<feature type="non-terminal residue" evidence="2">
    <location>
        <position position="143"/>
    </location>
</feature>
<dbReference type="InterPro" id="IPR036047">
    <property type="entry name" value="F-box-like_dom_sf"/>
</dbReference>
<dbReference type="Proteomes" id="UP000018888">
    <property type="component" value="Unassembled WGS sequence"/>
</dbReference>
<dbReference type="Pfam" id="PF12937">
    <property type="entry name" value="F-box-like"/>
    <property type="match status" value="1"/>
</dbReference>
<accession>A0A2P4QHP1</accession>
<dbReference type="AlphaFoldDB" id="A0A2P4QHP1"/>
<dbReference type="EMBL" id="AUPC02000043">
    <property type="protein sequence ID" value="POG77130.1"/>
    <property type="molecule type" value="Genomic_DNA"/>
</dbReference>
<organism evidence="2 3">
    <name type="scientific">Rhizophagus irregularis (strain DAOM 181602 / DAOM 197198 / MUCL 43194)</name>
    <name type="common">Arbuscular mycorrhizal fungus</name>
    <name type="synonym">Glomus intraradices</name>
    <dbReference type="NCBI Taxonomy" id="747089"/>
    <lineage>
        <taxon>Eukaryota</taxon>
        <taxon>Fungi</taxon>
        <taxon>Fungi incertae sedis</taxon>
        <taxon>Mucoromycota</taxon>
        <taxon>Glomeromycotina</taxon>
        <taxon>Glomeromycetes</taxon>
        <taxon>Glomerales</taxon>
        <taxon>Glomeraceae</taxon>
        <taxon>Rhizophagus</taxon>
    </lineage>
</organism>
<feature type="domain" description="F-box" evidence="1">
    <location>
        <begin position="2"/>
        <end position="46"/>
    </location>
</feature>
<protein>
    <recommendedName>
        <fullName evidence="1">F-box domain-containing protein</fullName>
    </recommendedName>
</protein>
<dbReference type="VEuPathDB" id="FungiDB:RhiirFUN_016644"/>
<proteinExistence type="predicted"/>
<evidence type="ECO:0000259" key="1">
    <source>
        <dbReference type="Pfam" id="PF12937"/>
    </source>
</evidence>
<reference evidence="2 3" key="1">
    <citation type="journal article" date="2013" name="Proc. Natl. Acad. Sci. U.S.A.">
        <title>Genome of an arbuscular mycorrhizal fungus provides insight into the oldest plant symbiosis.</title>
        <authorList>
            <person name="Tisserant E."/>
            <person name="Malbreil M."/>
            <person name="Kuo A."/>
            <person name="Kohler A."/>
            <person name="Symeonidi A."/>
            <person name="Balestrini R."/>
            <person name="Charron P."/>
            <person name="Duensing N."/>
            <person name="Frei Dit Frey N."/>
            <person name="Gianinazzi-Pearson V."/>
            <person name="Gilbert L.B."/>
            <person name="Handa Y."/>
            <person name="Herr J.R."/>
            <person name="Hijri M."/>
            <person name="Koul R."/>
            <person name="Kawaguchi M."/>
            <person name="Krajinski F."/>
            <person name="Lammers P.J."/>
            <person name="Masclaux F.G."/>
            <person name="Murat C."/>
            <person name="Morin E."/>
            <person name="Ndikumana S."/>
            <person name="Pagni M."/>
            <person name="Petitpierre D."/>
            <person name="Requena N."/>
            <person name="Rosikiewicz P."/>
            <person name="Riley R."/>
            <person name="Saito K."/>
            <person name="San Clemente H."/>
            <person name="Shapiro H."/>
            <person name="van Tuinen D."/>
            <person name="Becard G."/>
            <person name="Bonfante P."/>
            <person name="Paszkowski U."/>
            <person name="Shachar-Hill Y.Y."/>
            <person name="Tuskan G.A."/>
            <person name="Young P.W."/>
            <person name="Sanders I.R."/>
            <person name="Henrissat B."/>
            <person name="Rensing S.A."/>
            <person name="Grigoriev I.V."/>
            <person name="Corradi N."/>
            <person name="Roux C."/>
            <person name="Martin F."/>
        </authorList>
    </citation>
    <scope>NUCLEOTIDE SEQUENCE [LARGE SCALE GENOMIC DNA]</scope>
    <source>
        <strain evidence="2 3">DAOM 197198</strain>
    </source>
</reference>
<gene>
    <name evidence="2" type="ORF">GLOIN_2v1549563</name>
</gene>